<dbReference type="Proteomes" id="UP000885847">
    <property type="component" value="Unassembled WGS sequence"/>
</dbReference>
<comment type="caution">
    <text evidence="1">The sequence shown here is derived from an EMBL/GenBank/DDBJ whole genome shotgun (WGS) entry which is preliminary data.</text>
</comment>
<dbReference type="AlphaFoldDB" id="A0A7C0Z962"/>
<organism evidence="1">
    <name type="scientific">candidate division WOR-3 bacterium</name>
    <dbReference type="NCBI Taxonomy" id="2052148"/>
    <lineage>
        <taxon>Bacteria</taxon>
        <taxon>Bacteria division WOR-3</taxon>
    </lineage>
</organism>
<feature type="non-terminal residue" evidence="1">
    <location>
        <position position="227"/>
    </location>
</feature>
<reference evidence="1" key="1">
    <citation type="journal article" date="2020" name="mSystems">
        <title>Genome- and Community-Level Interaction Insights into Carbon Utilization and Element Cycling Functions of Hydrothermarchaeota in Hydrothermal Sediment.</title>
        <authorList>
            <person name="Zhou Z."/>
            <person name="Liu Y."/>
            <person name="Xu W."/>
            <person name="Pan J."/>
            <person name="Luo Z.H."/>
            <person name="Li M."/>
        </authorList>
    </citation>
    <scope>NUCLEOTIDE SEQUENCE [LARGE SCALE GENOMIC DNA]</scope>
    <source>
        <strain evidence="1">HyVt-102</strain>
    </source>
</reference>
<name>A0A7C0Z962_UNCW3</name>
<accession>A0A7C0Z962</accession>
<protein>
    <submittedName>
        <fullName evidence="1">Uncharacterized protein</fullName>
    </submittedName>
</protein>
<sequence>MGIVILLFSFEQVILSNGIEIIPISMRKYALLIGFPENRIPGGRQYDTGLVLREFGRREELVNYISHSLKAYPSKPIGFRFKHPILNLLFGMYASDRGFSLLKVFIPEDEQERFVSILDTLPDTLVAGEYNLDNLEPVGGFFIVPSKAQGYYNLPPDTREMGYLRFLFLMEIIKERGFTPVFSKTGRKIPFYIKGDLLEILGCLGKGIGEKEMEDARRRVLSFYRSI</sequence>
<gene>
    <name evidence="1" type="ORF">ENF18_02470</name>
</gene>
<evidence type="ECO:0000313" key="1">
    <source>
        <dbReference type="EMBL" id="HDI82640.1"/>
    </source>
</evidence>
<dbReference type="EMBL" id="DQWE01000110">
    <property type="protein sequence ID" value="HDI82640.1"/>
    <property type="molecule type" value="Genomic_DNA"/>
</dbReference>
<proteinExistence type="predicted"/>